<feature type="chain" id="PRO_5042162835" evidence="1">
    <location>
        <begin position="18"/>
        <end position="270"/>
    </location>
</feature>
<organism evidence="2 3">
    <name type="scientific">Mesorhabditis belari</name>
    <dbReference type="NCBI Taxonomy" id="2138241"/>
    <lineage>
        <taxon>Eukaryota</taxon>
        <taxon>Metazoa</taxon>
        <taxon>Ecdysozoa</taxon>
        <taxon>Nematoda</taxon>
        <taxon>Chromadorea</taxon>
        <taxon>Rhabditida</taxon>
        <taxon>Rhabditina</taxon>
        <taxon>Rhabditomorpha</taxon>
        <taxon>Rhabditoidea</taxon>
        <taxon>Rhabditidae</taxon>
        <taxon>Mesorhabditinae</taxon>
        <taxon>Mesorhabditis</taxon>
    </lineage>
</organism>
<accession>A0AAF3F182</accession>
<feature type="signal peptide" evidence="1">
    <location>
        <begin position="1"/>
        <end position="17"/>
    </location>
</feature>
<proteinExistence type="predicted"/>
<protein>
    <submittedName>
        <fullName evidence="3">Uncharacterized protein</fullName>
    </submittedName>
</protein>
<dbReference type="Proteomes" id="UP000887575">
    <property type="component" value="Unassembled WGS sequence"/>
</dbReference>
<name>A0AAF3F182_9BILA</name>
<dbReference type="PANTHER" id="PTHR37973">
    <property type="entry name" value="CHONDROITIN PROTEOGLYCAN 3"/>
    <property type="match status" value="1"/>
</dbReference>
<dbReference type="InterPro" id="IPR039260">
    <property type="entry name" value="Cpg-3"/>
</dbReference>
<keyword evidence="1" id="KW-0732">Signal</keyword>
<evidence type="ECO:0000313" key="3">
    <source>
        <dbReference type="WBParaSite" id="MBELARI_LOCUS20273"/>
    </source>
</evidence>
<dbReference type="PANTHER" id="PTHR37973:SF1">
    <property type="entry name" value="DICKKOPF_N DOMAIN-CONTAINING PROTEIN"/>
    <property type="match status" value="1"/>
</dbReference>
<dbReference type="WBParaSite" id="MBELARI_LOCUS20273">
    <property type="protein sequence ID" value="MBELARI_LOCUS20273"/>
    <property type="gene ID" value="MBELARI_LOCUS20273"/>
</dbReference>
<sequence>MIKKISLLACILAVTFGEVIEGSGLVEGSGETLKVLKTTHFIEGSGADLPLLTEGSGEIMGNSIIEPTTTQETLSSQEIEILKDIRISELATVAPNATLESIDEEPLSHNIIEKWESKIENEMKPGNSWQRLEELLSEVISTELSKEIDEIEATTKISTISTTKTAKLCEKSAICRKDNDCGMKGKCMGALVGKCNCNSCFQAKICSNDKECGGLQGACRGGKCACAQVFSEHGLSLYIDVLLRFCNVKSCNSSDDCLGLSCNPGKCDCA</sequence>
<reference evidence="3" key="1">
    <citation type="submission" date="2024-02" db="UniProtKB">
        <authorList>
            <consortium name="WormBaseParasite"/>
        </authorList>
    </citation>
    <scope>IDENTIFICATION</scope>
</reference>
<dbReference type="AlphaFoldDB" id="A0AAF3F182"/>
<evidence type="ECO:0000313" key="2">
    <source>
        <dbReference type="Proteomes" id="UP000887575"/>
    </source>
</evidence>
<evidence type="ECO:0000256" key="1">
    <source>
        <dbReference type="SAM" id="SignalP"/>
    </source>
</evidence>
<keyword evidence="2" id="KW-1185">Reference proteome</keyword>